<comment type="caution">
    <text evidence="2">The sequence shown here is derived from an EMBL/GenBank/DDBJ whole genome shotgun (WGS) entry which is preliminary data.</text>
</comment>
<organism evidence="2 4">
    <name type="scientific">Vanilla planifolia</name>
    <name type="common">Vanilla</name>
    <dbReference type="NCBI Taxonomy" id="51239"/>
    <lineage>
        <taxon>Eukaryota</taxon>
        <taxon>Viridiplantae</taxon>
        <taxon>Streptophyta</taxon>
        <taxon>Embryophyta</taxon>
        <taxon>Tracheophyta</taxon>
        <taxon>Spermatophyta</taxon>
        <taxon>Magnoliopsida</taxon>
        <taxon>Liliopsida</taxon>
        <taxon>Asparagales</taxon>
        <taxon>Orchidaceae</taxon>
        <taxon>Vanilloideae</taxon>
        <taxon>Vanilleae</taxon>
        <taxon>Vanilla</taxon>
    </lineage>
</organism>
<feature type="compositionally biased region" description="Gly residues" evidence="1">
    <location>
        <begin position="41"/>
        <end position="51"/>
    </location>
</feature>
<evidence type="ECO:0000313" key="2">
    <source>
        <dbReference type="EMBL" id="KAG0458836.1"/>
    </source>
</evidence>
<feature type="region of interest" description="Disordered" evidence="1">
    <location>
        <begin position="1"/>
        <end position="27"/>
    </location>
</feature>
<dbReference type="AlphaFoldDB" id="A0A835PUU3"/>
<accession>A0A835PUU3</accession>
<evidence type="ECO:0000313" key="4">
    <source>
        <dbReference type="Proteomes" id="UP000639772"/>
    </source>
</evidence>
<sequence>MEDRKAPVSFTAGRGGGGSVNKNPRKTTFLFPDYPAEASPGGSGSGSGSGGGGLSAVLVLGCRKITRSAQPMLSITCK</sequence>
<protein>
    <submittedName>
        <fullName evidence="2">Uncharacterized protein</fullName>
    </submittedName>
</protein>
<evidence type="ECO:0000313" key="3">
    <source>
        <dbReference type="EMBL" id="KAG0458920.1"/>
    </source>
</evidence>
<dbReference type="EMBL" id="JADCNM010000012">
    <property type="protein sequence ID" value="KAG0458920.1"/>
    <property type="molecule type" value="Genomic_DNA"/>
</dbReference>
<gene>
    <name evidence="2" type="ORF">HPP92_021964</name>
    <name evidence="3" type="ORF">HPP92_022048</name>
</gene>
<evidence type="ECO:0000256" key="1">
    <source>
        <dbReference type="SAM" id="MobiDB-lite"/>
    </source>
</evidence>
<feature type="region of interest" description="Disordered" evidence="1">
    <location>
        <begin position="32"/>
        <end position="51"/>
    </location>
</feature>
<proteinExistence type="predicted"/>
<reference evidence="2 4" key="1">
    <citation type="journal article" date="2020" name="Nat. Food">
        <title>A phased Vanilla planifolia genome enables genetic improvement of flavour and production.</title>
        <authorList>
            <person name="Hasing T."/>
            <person name="Tang H."/>
            <person name="Brym M."/>
            <person name="Khazi F."/>
            <person name="Huang T."/>
            <person name="Chambers A.H."/>
        </authorList>
    </citation>
    <scope>NUCLEOTIDE SEQUENCE [LARGE SCALE GENOMIC DNA]</scope>
    <source>
        <tissue evidence="2">Leaf</tissue>
    </source>
</reference>
<name>A0A835PUU3_VANPL</name>
<dbReference type="EMBL" id="JADCNM010000012">
    <property type="protein sequence ID" value="KAG0458836.1"/>
    <property type="molecule type" value="Genomic_DNA"/>
</dbReference>
<dbReference type="Proteomes" id="UP000639772">
    <property type="component" value="Chromosome 12"/>
</dbReference>